<evidence type="ECO:0000259" key="3">
    <source>
        <dbReference type="Pfam" id="PF00389"/>
    </source>
</evidence>
<feature type="domain" description="D-isomer specific 2-hydroxyacid dehydrogenase NAD-binding" evidence="4">
    <location>
        <begin position="111"/>
        <end position="295"/>
    </location>
</feature>
<dbReference type="SUPFAM" id="SSF51735">
    <property type="entry name" value="NAD(P)-binding Rossmann-fold domains"/>
    <property type="match status" value="1"/>
</dbReference>
<evidence type="ECO:0000256" key="2">
    <source>
        <dbReference type="RuleBase" id="RU003719"/>
    </source>
</evidence>
<dbReference type="PANTHER" id="PTHR46029">
    <property type="entry name" value="C-TERMINAL-BINDING PROTEIN"/>
    <property type="match status" value="1"/>
</dbReference>
<dbReference type="Pfam" id="PF02826">
    <property type="entry name" value="2-Hacid_dh_C"/>
    <property type="match status" value="1"/>
</dbReference>
<dbReference type="GO" id="GO:0001221">
    <property type="term" value="F:transcription coregulator binding"/>
    <property type="evidence" value="ECO:0007669"/>
    <property type="project" value="TreeGrafter"/>
</dbReference>
<dbReference type="GO" id="GO:0051287">
    <property type="term" value="F:NAD binding"/>
    <property type="evidence" value="ECO:0007669"/>
    <property type="project" value="InterPro"/>
</dbReference>
<dbReference type="GO" id="GO:0005634">
    <property type="term" value="C:nucleus"/>
    <property type="evidence" value="ECO:0007669"/>
    <property type="project" value="TreeGrafter"/>
</dbReference>
<dbReference type="InterPro" id="IPR051638">
    <property type="entry name" value="CTBP_dehydrogenase"/>
</dbReference>
<evidence type="ECO:0000313" key="6">
    <source>
        <dbReference type="Proteomes" id="UP000007879"/>
    </source>
</evidence>
<keyword evidence="6" id="KW-1185">Reference proteome</keyword>
<dbReference type="InterPro" id="IPR043322">
    <property type="entry name" value="CtBP"/>
</dbReference>
<dbReference type="Gene3D" id="3.40.50.720">
    <property type="entry name" value="NAD(P)-binding Rossmann-like Domain"/>
    <property type="match status" value="2"/>
</dbReference>
<gene>
    <name evidence="5" type="primary">100633498</name>
</gene>
<dbReference type="eggNOG" id="KOG0067">
    <property type="taxonomic scope" value="Eukaryota"/>
</dbReference>
<dbReference type="AlphaFoldDB" id="A0A1X7VQ18"/>
<reference evidence="6" key="1">
    <citation type="journal article" date="2010" name="Nature">
        <title>The Amphimedon queenslandica genome and the evolution of animal complexity.</title>
        <authorList>
            <person name="Srivastava M."/>
            <person name="Simakov O."/>
            <person name="Chapman J."/>
            <person name="Fahey B."/>
            <person name="Gauthier M.E."/>
            <person name="Mitros T."/>
            <person name="Richards G.S."/>
            <person name="Conaco C."/>
            <person name="Dacre M."/>
            <person name="Hellsten U."/>
            <person name="Larroux C."/>
            <person name="Putnam N.H."/>
            <person name="Stanke M."/>
            <person name="Adamska M."/>
            <person name="Darling A."/>
            <person name="Degnan S.M."/>
            <person name="Oakley T.H."/>
            <person name="Plachetzki D.C."/>
            <person name="Zhai Y."/>
            <person name="Adamski M."/>
            <person name="Calcino A."/>
            <person name="Cummins S.F."/>
            <person name="Goodstein D.M."/>
            <person name="Harris C."/>
            <person name="Jackson D.J."/>
            <person name="Leys S.P."/>
            <person name="Shu S."/>
            <person name="Woodcroft B.J."/>
            <person name="Vervoort M."/>
            <person name="Kosik K.S."/>
            <person name="Manning G."/>
            <person name="Degnan B.M."/>
            <person name="Rokhsar D.S."/>
        </authorList>
    </citation>
    <scope>NUCLEOTIDE SEQUENCE [LARGE SCALE GENOMIC DNA]</scope>
</reference>
<dbReference type="InterPro" id="IPR006139">
    <property type="entry name" value="D-isomer_2_OHA_DH_cat_dom"/>
</dbReference>
<evidence type="ECO:0008006" key="7">
    <source>
        <dbReference type="Google" id="ProtNLM"/>
    </source>
</evidence>
<keyword evidence="2" id="KW-0560">Oxidoreductase</keyword>
<dbReference type="InterPro" id="IPR006140">
    <property type="entry name" value="D-isomer_DH_NAD-bd"/>
</dbReference>
<dbReference type="GO" id="GO:0003714">
    <property type="term" value="F:transcription corepressor activity"/>
    <property type="evidence" value="ECO:0007669"/>
    <property type="project" value="InterPro"/>
</dbReference>
<organism evidence="5">
    <name type="scientific">Amphimedon queenslandica</name>
    <name type="common">Sponge</name>
    <dbReference type="NCBI Taxonomy" id="400682"/>
    <lineage>
        <taxon>Eukaryota</taxon>
        <taxon>Metazoa</taxon>
        <taxon>Porifera</taxon>
        <taxon>Demospongiae</taxon>
        <taxon>Heteroscleromorpha</taxon>
        <taxon>Haplosclerida</taxon>
        <taxon>Niphatidae</taxon>
        <taxon>Amphimedon</taxon>
    </lineage>
</organism>
<sequence length="346" mass="37750">MSSNPILLLLADTDGSIEREVIGSDHQLDMVICPDLKTGLTPEQWSRVQYIIASHLYTVDKELQDRCPSLKVIVRLGIGVDSIDVAYAASTGVAVCNVPDYGIEEVADTTVAHILALFRQTTALHQALQDGVCYETFTQFVEKAHPSRRIRGKTLGMIGMGNIGMAVCTRAKALGFDVMVYDPYLRPGTDKALGITQVDSLDYLIQNSNCVSLHCPLTPETANVINSKSLQLFKKDAFLVNTSRGGQIDEAALAEALKSGQLGGAALDVQVTEPFKLKGSVFDGVPNLILTPHAAWYSKESYEDVRTGAIKAVKFCLTHSDCSRLPNFLNAKTIDKEACKKRWSKL</sequence>
<name>A0A1X7VQ18_AMPQE</name>
<evidence type="ECO:0000256" key="1">
    <source>
        <dbReference type="ARBA" id="ARBA00005854"/>
    </source>
</evidence>
<protein>
    <recommendedName>
        <fullName evidence="7">C-terminal binding protein</fullName>
    </recommendedName>
</protein>
<dbReference type="OMA" id="REVIVWV"/>
<dbReference type="EnsemblMetazoa" id="XM_003383272.3">
    <property type="protein sequence ID" value="XP_003383320.1"/>
    <property type="gene ID" value="LOC100633498"/>
</dbReference>
<dbReference type="GO" id="GO:0003713">
    <property type="term" value="F:transcription coactivator activity"/>
    <property type="evidence" value="ECO:0007669"/>
    <property type="project" value="TreeGrafter"/>
</dbReference>
<comment type="similarity">
    <text evidence="1 2">Belongs to the D-isomer specific 2-hydroxyacid dehydrogenase family.</text>
</comment>
<dbReference type="Proteomes" id="UP000007879">
    <property type="component" value="Unassembled WGS sequence"/>
</dbReference>
<evidence type="ECO:0000313" key="5">
    <source>
        <dbReference type="EnsemblMetazoa" id="Aqu2.1.41940_001"/>
    </source>
</evidence>
<dbReference type="Pfam" id="PF00389">
    <property type="entry name" value="2-Hacid_dh"/>
    <property type="match status" value="1"/>
</dbReference>
<dbReference type="KEGG" id="aqu:100633498"/>
<dbReference type="SUPFAM" id="SSF52283">
    <property type="entry name" value="Formate/glycerate dehydrogenase catalytic domain-like"/>
    <property type="match status" value="1"/>
</dbReference>
<dbReference type="InterPro" id="IPR036291">
    <property type="entry name" value="NAD(P)-bd_dom_sf"/>
</dbReference>
<dbReference type="EnsemblMetazoa" id="Aqu2.1.41940_001">
    <property type="protein sequence ID" value="Aqu2.1.41940_001"/>
    <property type="gene ID" value="Aqu2.1.41940"/>
</dbReference>
<dbReference type="CDD" id="cd05299">
    <property type="entry name" value="CtBP_dh"/>
    <property type="match status" value="1"/>
</dbReference>
<dbReference type="GO" id="GO:0006357">
    <property type="term" value="P:regulation of transcription by RNA polymerase II"/>
    <property type="evidence" value="ECO:0007669"/>
    <property type="project" value="TreeGrafter"/>
</dbReference>
<evidence type="ECO:0000259" key="4">
    <source>
        <dbReference type="Pfam" id="PF02826"/>
    </source>
</evidence>
<reference evidence="5" key="2">
    <citation type="submission" date="2017-05" db="UniProtKB">
        <authorList>
            <consortium name="EnsemblMetazoa"/>
        </authorList>
    </citation>
    <scope>IDENTIFICATION</scope>
</reference>
<dbReference type="GO" id="GO:0016616">
    <property type="term" value="F:oxidoreductase activity, acting on the CH-OH group of donors, NAD or NADP as acceptor"/>
    <property type="evidence" value="ECO:0007669"/>
    <property type="project" value="InterPro"/>
</dbReference>
<dbReference type="STRING" id="400682.A0A1X7VQ18"/>
<dbReference type="InParanoid" id="A0A1X7VQ18"/>
<dbReference type="OrthoDB" id="9991913at2759"/>
<feature type="domain" description="D-isomer specific 2-hydroxyacid dehydrogenase catalytic" evidence="3">
    <location>
        <begin position="19"/>
        <end position="317"/>
    </location>
</feature>
<dbReference type="PANTHER" id="PTHR46029:SF7">
    <property type="entry name" value="C-TERMINAL-BINDING PROTEIN"/>
    <property type="match status" value="1"/>
</dbReference>
<proteinExistence type="inferred from homology"/>
<accession>A0A1X7VQ18</accession>
<dbReference type="GO" id="GO:0140297">
    <property type="term" value="F:DNA-binding transcription factor binding"/>
    <property type="evidence" value="ECO:0007669"/>
    <property type="project" value="TreeGrafter"/>
</dbReference>